<evidence type="ECO:0000313" key="2">
    <source>
        <dbReference type="EMBL" id="RHW29854.1"/>
    </source>
</evidence>
<proteinExistence type="predicted"/>
<dbReference type="Gene3D" id="3.40.50.11440">
    <property type="match status" value="1"/>
</dbReference>
<dbReference type="RefSeq" id="WP_095313886.1">
    <property type="nucleotide sequence ID" value="NZ_JAUOPF010000011.1"/>
</dbReference>
<dbReference type="EMBL" id="QWEH01000018">
    <property type="protein sequence ID" value="RHW29854.1"/>
    <property type="molecule type" value="Genomic_DNA"/>
</dbReference>
<dbReference type="Pfam" id="PF09861">
    <property type="entry name" value="Lar_N"/>
    <property type="match status" value="1"/>
</dbReference>
<feature type="domain" description="LarA-like N-terminal" evidence="1">
    <location>
        <begin position="28"/>
        <end position="191"/>
    </location>
</feature>
<name>A0A417YBH1_9BACI</name>
<dbReference type="Proteomes" id="UP000285456">
    <property type="component" value="Unassembled WGS sequence"/>
</dbReference>
<gene>
    <name evidence="2" type="ORF">D1B32_19545</name>
</gene>
<comment type="caution">
    <text evidence="2">The sequence shown here is derived from an EMBL/GenBank/DDBJ whole genome shotgun (WGS) entry which is preliminary data.</text>
</comment>
<accession>A0A417YBH1</accession>
<organism evidence="2 3">
    <name type="scientific">Oceanobacillus profundus</name>
    <dbReference type="NCBI Taxonomy" id="372463"/>
    <lineage>
        <taxon>Bacteria</taxon>
        <taxon>Bacillati</taxon>
        <taxon>Bacillota</taxon>
        <taxon>Bacilli</taxon>
        <taxon>Bacillales</taxon>
        <taxon>Bacillaceae</taxon>
        <taxon>Oceanobacillus</taxon>
    </lineage>
</organism>
<dbReference type="GO" id="GO:0050043">
    <property type="term" value="F:lactate racemase activity"/>
    <property type="evidence" value="ECO:0007669"/>
    <property type="project" value="InterPro"/>
</dbReference>
<evidence type="ECO:0000259" key="1">
    <source>
        <dbReference type="Pfam" id="PF09861"/>
    </source>
</evidence>
<dbReference type="AlphaFoldDB" id="A0A417YBH1"/>
<dbReference type="InterPro" id="IPR018657">
    <property type="entry name" value="LarA-like_N"/>
</dbReference>
<reference evidence="2 3" key="1">
    <citation type="journal article" date="2007" name="Int. J. Syst. Evol. Microbiol.">
        <title>Oceanobacillus profundus sp. nov., isolated from a deep-sea sediment core.</title>
        <authorList>
            <person name="Kim Y.G."/>
            <person name="Choi D.H."/>
            <person name="Hyun S."/>
            <person name="Cho B.C."/>
        </authorList>
    </citation>
    <scope>NUCLEOTIDE SEQUENCE [LARGE SCALE GENOMIC DNA]</scope>
    <source>
        <strain evidence="2 3">DSM 18246</strain>
    </source>
</reference>
<evidence type="ECO:0000313" key="3">
    <source>
        <dbReference type="Proteomes" id="UP000285456"/>
    </source>
</evidence>
<sequence>MRVIETLIKDIPLPRMVKVQQDFYAPEILEVDKAVHDAIKEAGVLSRITEGDRVAIAVGSRGVADIPILTREVVNAVKSVGGLPFIVPAMGSHGGATAEGQRDVLEKLGVIEEFIGAPIISTMDVVELGRLPKGLPIYIDKNAYEADKIIFIARIKPHTAFRGTHESGLAKMITIGLGKQKGADAAHSYSFKYMAEHVPAMARITLANAPIIFGLGTIENAYDRPAKIIAVPAEKIVEVEPELLLEAKSLMPRLMFNPIDVLVVDELGKDISGSGMDPHITGRYPTPYATGDQKTSKIIVLDLTEQTHHNANGIGLADITTRKVFEKTAWDKGFANALTSLVTDVVKFPMFMDTPESAVKAGIKTSALFDPSKVRLVRIKNTLHIKEIYISESLLAEAKQNENIKILGEPHIINW</sequence>
<dbReference type="OrthoDB" id="9788398at2"/>
<protein>
    <submittedName>
        <fullName evidence="2">DUF2088 domain-containing protein</fullName>
    </submittedName>
</protein>
<keyword evidence="3" id="KW-1185">Reference proteome</keyword>